<feature type="domain" description="EamA" evidence="7">
    <location>
        <begin position="19"/>
        <end position="150"/>
    </location>
</feature>
<dbReference type="PANTHER" id="PTHR32322:SF2">
    <property type="entry name" value="EAMA DOMAIN-CONTAINING PROTEIN"/>
    <property type="match status" value="1"/>
</dbReference>
<feature type="transmembrane region" description="Helical" evidence="6">
    <location>
        <begin position="251"/>
        <end position="271"/>
    </location>
</feature>
<gene>
    <name evidence="8" type="ORF">So717_36030</name>
</gene>
<protein>
    <submittedName>
        <fullName evidence="8">Drug/metabolite exporter YedA</fullName>
    </submittedName>
</protein>
<dbReference type="InterPro" id="IPR050638">
    <property type="entry name" value="AA-Vitamin_Transporters"/>
</dbReference>
<evidence type="ECO:0000256" key="4">
    <source>
        <dbReference type="ARBA" id="ARBA00022989"/>
    </source>
</evidence>
<keyword evidence="5 6" id="KW-0472">Membrane</keyword>
<feature type="transmembrane region" description="Helical" evidence="6">
    <location>
        <begin position="46"/>
        <end position="66"/>
    </location>
</feature>
<feature type="transmembrane region" description="Helical" evidence="6">
    <location>
        <begin position="222"/>
        <end position="244"/>
    </location>
</feature>
<dbReference type="PANTHER" id="PTHR32322">
    <property type="entry name" value="INNER MEMBRANE TRANSPORTER"/>
    <property type="match status" value="1"/>
</dbReference>
<feature type="transmembrane region" description="Helical" evidence="6">
    <location>
        <begin position="78"/>
        <end position="99"/>
    </location>
</feature>
<comment type="subcellular location">
    <subcellularLocation>
        <location evidence="1">Membrane</location>
        <topology evidence="1">Multi-pass membrane protein</topology>
    </subcellularLocation>
</comment>
<keyword evidence="4 6" id="KW-1133">Transmembrane helix</keyword>
<feature type="transmembrane region" description="Helical" evidence="6">
    <location>
        <begin position="190"/>
        <end position="210"/>
    </location>
</feature>
<dbReference type="SUPFAM" id="SSF103481">
    <property type="entry name" value="Multidrug resistance efflux transporter EmrE"/>
    <property type="match status" value="2"/>
</dbReference>
<comment type="caution">
    <text evidence="8">The sequence shown here is derived from an EMBL/GenBank/DDBJ whole genome shotgun (WGS) entry which is preliminary data.</text>
</comment>
<feature type="transmembrane region" description="Helical" evidence="6">
    <location>
        <begin position="105"/>
        <end position="127"/>
    </location>
</feature>
<dbReference type="InterPro" id="IPR000620">
    <property type="entry name" value="EamA_dom"/>
</dbReference>
<evidence type="ECO:0000313" key="8">
    <source>
        <dbReference type="EMBL" id="GFE51850.1"/>
    </source>
</evidence>
<evidence type="ECO:0000256" key="1">
    <source>
        <dbReference type="ARBA" id="ARBA00004141"/>
    </source>
</evidence>
<evidence type="ECO:0000256" key="5">
    <source>
        <dbReference type="ARBA" id="ARBA00023136"/>
    </source>
</evidence>
<feature type="transmembrane region" description="Helical" evidence="6">
    <location>
        <begin position="157"/>
        <end position="178"/>
    </location>
</feature>
<evidence type="ECO:0000313" key="9">
    <source>
        <dbReference type="Proteomes" id="UP000436522"/>
    </source>
</evidence>
<evidence type="ECO:0000259" key="7">
    <source>
        <dbReference type="Pfam" id="PF00892"/>
    </source>
</evidence>
<feature type="transmembrane region" description="Helical" evidence="6">
    <location>
        <begin position="16"/>
        <end position="40"/>
    </location>
</feature>
<sequence length="300" mass="31576">MSSSAEPTATFKNFSALVIACLVIVYLVWGSTYLAIALVLETMPPLLQTSARFLAAGVVLIAFLAIRGTLVIPSLRQLFNCTLVGGSMLGLGVGGIAIAEQTISSGLASVGIATVPIWAVIFSGLFARQWPNNWEWLGLCLGFAGVILLNMQSGFGATGWGALIIVMAALFWSLGSVASKLLSLPAGPSAYAFEMLMGGLAIGIIGLAVNESFTVFPSMRSLGAWLFLVVGGSLFAYSAYMYLLQTVRTSVATSYAFITPVVAILLGVYFLEETLDAYSFGAMVCVIAGVLCIFRGREEG</sequence>
<dbReference type="InterPro" id="IPR037185">
    <property type="entry name" value="EmrE-like"/>
</dbReference>
<accession>A0A640VWV1</accession>
<evidence type="ECO:0000256" key="6">
    <source>
        <dbReference type="SAM" id="Phobius"/>
    </source>
</evidence>
<organism evidence="8 9">
    <name type="scientific">Roseobacter cerasinus</name>
    <dbReference type="NCBI Taxonomy" id="2602289"/>
    <lineage>
        <taxon>Bacteria</taxon>
        <taxon>Pseudomonadati</taxon>
        <taxon>Pseudomonadota</taxon>
        <taxon>Alphaproteobacteria</taxon>
        <taxon>Rhodobacterales</taxon>
        <taxon>Roseobacteraceae</taxon>
        <taxon>Roseobacter</taxon>
    </lineage>
</organism>
<proteinExistence type="inferred from homology"/>
<dbReference type="AlphaFoldDB" id="A0A640VWV1"/>
<dbReference type="EMBL" id="BLIV01000008">
    <property type="protein sequence ID" value="GFE51850.1"/>
    <property type="molecule type" value="Genomic_DNA"/>
</dbReference>
<dbReference type="Gene3D" id="1.10.3730.20">
    <property type="match status" value="1"/>
</dbReference>
<evidence type="ECO:0000256" key="2">
    <source>
        <dbReference type="ARBA" id="ARBA00007362"/>
    </source>
</evidence>
<keyword evidence="3 6" id="KW-0812">Transmembrane</keyword>
<evidence type="ECO:0000256" key="3">
    <source>
        <dbReference type="ARBA" id="ARBA00022692"/>
    </source>
</evidence>
<feature type="transmembrane region" description="Helical" evidence="6">
    <location>
        <begin position="134"/>
        <end position="151"/>
    </location>
</feature>
<dbReference type="Pfam" id="PF00892">
    <property type="entry name" value="EamA"/>
    <property type="match status" value="2"/>
</dbReference>
<name>A0A640VWV1_9RHOB</name>
<keyword evidence="9" id="KW-1185">Reference proteome</keyword>
<dbReference type="Proteomes" id="UP000436522">
    <property type="component" value="Unassembled WGS sequence"/>
</dbReference>
<feature type="domain" description="EamA" evidence="7">
    <location>
        <begin position="160"/>
        <end position="294"/>
    </location>
</feature>
<dbReference type="GO" id="GO:0016020">
    <property type="term" value="C:membrane"/>
    <property type="evidence" value="ECO:0007669"/>
    <property type="project" value="UniProtKB-SubCell"/>
</dbReference>
<comment type="similarity">
    <text evidence="2">Belongs to the EamA transporter family.</text>
</comment>
<feature type="transmembrane region" description="Helical" evidence="6">
    <location>
        <begin position="277"/>
        <end position="294"/>
    </location>
</feature>
<reference evidence="8 9" key="1">
    <citation type="submission" date="2019-12" db="EMBL/GenBank/DDBJ databases">
        <title>Roseobacter cerasinus sp. nov., isolated from seawater around aquaculture.</title>
        <authorList>
            <person name="Muramatsu S."/>
            <person name="Takabe Y."/>
            <person name="Mori K."/>
            <person name="Takaichi S."/>
            <person name="Hanada S."/>
        </authorList>
    </citation>
    <scope>NUCLEOTIDE SEQUENCE [LARGE SCALE GENOMIC DNA]</scope>
    <source>
        <strain evidence="8 9">AI77</strain>
    </source>
</reference>